<protein>
    <submittedName>
        <fullName evidence="9">Rod shape-determining protein MreD</fullName>
    </submittedName>
</protein>
<keyword evidence="7 8" id="KW-0472">Membrane</keyword>
<proteinExistence type="inferred from homology"/>
<evidence type="ECO:0000256" key="8">
    <source>
        <dbReference type="SAM" id="Phobius"/>
    </source>
</evidence>
<comment type="caution">
    <text evidence="9">The sequence shown here is derived from an EMBL/GenBank/DDBJ whole genome shotgun (WGS) entry which is preliminary data.</text>
</comment>
<organism evidence="9 10">
    <name type="scientific">Enterococcus gallinarum</name>
    <dbReference type="NCBI Taxonomy" id="1353"/>
    <lineage>
        <taxon>Bacteria</taxon>
        <taxon>Bacillati</taxon>
        <taxon>Bacillota</taxon>
        <taxon>Bacilli</taxon>
        <taxon>Lactobacillales</taxon>
        <taxon>Enterococcaceae</taxon>
        <taxon>Enterococcus</taxon>
    </lineage>
</organism>
<dbReference type="RefSeq" id="WP_181049049.1">
    <property type="nucleotide sequence ID" value="NZ_JABXJK010000030.1"/>
</dbReference>
<evidence type="ECO:0000313" key="10">
    <source>
        <dbReference type="Proteomes" id="UP000571857"/>
    </source>
</evidence>
<feature type="transmembrane region" description="Helical" evidence="8">
    <location>
        <begin position="35"/>
        <end position="52"/>
    </location>
</feature>
<keyword evidence="4 8" id="KW-0812">Transmembrane</keyword>
<dbReference type="GO" id="GO:0005886">
    <property type="term" value="C:plasma membrane"/>
    <property type="evidence" value="ECO:0007669"/>
    <property type="project" value="UniProtKB-SubCell"/>
</dbReference>
<feature type="non-terminal residue" evidence="9">
    <location>
        <position position="81"/>
    </location>
</feature>
<evidence type="ECO:0000256" key="6">
    <source>
        <dbReference type="ARBA" id="ARBA00022989"/>
    </source>
</evidence>
<feature type="transmembrane region" description="Helical" evidence="8">
    <location>
        <begin position="59"/>
        <end position="77"/>
    </location>
</feature>
<evidence type="ECO:0000256" key="7">
    <source>
        <dbReference type="ARBA" id="ARBA00023136"/>
    </source>
</evidence>
<comment type="similarity">
    <text evidence="2">Belongs to the MreD family.</text>
</comment>
<dbReference type="EMBL" id="JABXJK010000030">
    <property type="protein sequence ID" value="MBA0972283.1"/>
    <property type="molecule type" value="Genomic_DNA"/>
</dbReference>
<comment type="subcellular location">
    <subcellularLocation>
        <location evidence="1">Cell membrane</location>
        <topology evidence="1">Multi-pass membrane protein</topology>
    </subcellularLocation>
</comment>
<sequence>MLKKDTMKYYLPVVLFLLMLIDGHLTRMFVEWSNGQYMASAHFLILALLFCSMKFSKRYLLITTVVLGAIFDTYYIGVIGI</sequence>
<evidence type="ECO:0000313" key="9">
    <source>
        <dbReference type="EMBL" id="MBA0972283.1"/>
    </source>
</evidence>
<evidence type="ECO:0000256" key="1">
    <source>
        <dbReference type="ARBA" id="ARBA00004651"/>
    </source>
</evidence>
<keyword evidence="6 8" id="KW-1133">Transmembrane helix</keyword>
<evidence type="ECO:0000256" key="5">
    <source>
        <dbReference type="ARBA" id="ARBA00022960"/>
    </source>
</evidence>
<dbReference type="Proteomes" id="UP000571857">
    <property type="component" value="Unassembled WGS sequence"/>
</dbReference>
<accession>A0ABD4HMG6</accession>
<gene>
    <name evidence="9" type="primary">mreD</name>
    <name evidence="9" type="ORF">HWH42_06765</name>
</gene>
<keyword evidence="3" id="KW-1003">Cell membrane</keyword>
<dbReference type="Pfam" id="PF04093">
    <property type="entry name" value="MreD"/>
    <property type="match status" value="1"/>
</dbReference>
<evidence type="ECO:0000256" key="2">
    <source>
        <dbReference type="ARBA" id="ARBA00007776"/>
    </source>
</evidence>
<keyword evidence="5" id="KW-0133">Cell shape</keyword>
<dbReference type="AlphaFoldDB" id="A0ABD4HMG6"/>
<evidence type="ECO:0000256" key="4">
    <source>
        <dbReference type="ARBA" id="ARBA00022692"/>
    </source>
</evidence>
<reference evidence="9 10" key="1">
    <citation type="submission" date="2020-06" db="EMBL/GenBank/DDBJ databases">
        <title>Crossreactivity between MHC class I-restricted antigens from cancer cells and an enterococcal bacteriophage.</title>
        <authorList>
            <person name="Fluckiger A."/>
            <person name="Daillere R."/>
            <person name="Sassi M."/>
            <person name="Cattoir V."/>
            <person name="Kroemer G."/>
            <person name="Zitvogel L."/>
        </authorList>
    </citation>
    <scope>NUCLEOTIDE SEQUENCE [LARGE SCALE GENOMIC DNA]</scope>
    <source>
        <strain evidence="9 10">EG4</strain>
    </source>
</reference>
<evidence type="ECO:0000256" key="3">
    <source>
        <dbReference type="ARBA" id="ARBA00022475"/>
    </source>
</evidence>
<dbReference type="InterPro" id="IPR007227">
    <property type="entry name" value="Cell_shape_determining_MreD"/>
</dbReference>
<name>A0ABD4HMG6_ENTGA</name>
<dbReference type="GO" id="GO:0008360">
    <property type="term" value="P:regulation of cell shape"/>
    <property type="evidence" value="ECO:0007669"/>
    <property type="project" value="UniProtKB-KW"/>
</dbReference>
<feature type="transmembrane region" description="Helical" evidence="8">
    <location>
        <begin position="9"/>
        <end position="29"/>
    </location>
</feature>